<dbReference type="AlphaFoldDB" id="A0A2N6T4I7"/>
<organism evidence="1 2">
    <name type="scientific">Corynebacterium tuscaniense</name>
    <dbReference type="NCBI Taxonomy" id="302449"/>
    <lineage>
        <taxon>Bacteria</taxon>
        <taxon>Bacillati</taxon>
        <taxon>Actinomycetota</taxon>
        <taxon>Actinomycetes</taxon>
        <taxon>Mycobacteriales</taxon>
        <taxon>Corynebacteriaceae</taxon>
        <taxon>Corynebacterium</taxon>
    </lineage>
</organism>
<dbReference type="Proteomes" id="UP000235836">
    <property type="component" value="Unassembled WGS sequence"/>
</dbReference>
<evidence type="ECO:0000313" key="2">
    <source>
        <dbReference type="Proteomes" id="UP000235836"/>
    </source>
</evidence>
<evidence type="ECO:0000313" key="1">
    <source>
        <dbReference type="EMBL" id="PMC64231.1"/>
    </source>
</evidence>
<name>A0A2N6T4I7_9CORY</name>
<comment type="caution">
    <text evidence="1">The sequence shown here is derived from an EMBL/GenBank/DDBJ whole genome shotgun (WGS) entry which is preliminary data.</text>
</comment>
<protein>
    <submittedName>
        <fullName evidence="1">Uncharacterized protein</fullName>
    </submittedName>
</protein>
<gene>
    <name evidence="1" type="ORF">CJ203_06635</name>
</gene>
<keyword evidence="2" id="KW-1185">Reference proteome</keyword>
<sequence length="338" mass="37116">MSGSDGYSFESLNEANRAIADFYLSSVAQSVAVDLDVAKLALSGCEAPLKAAKLAAESVLSKTAFGMPGAYYEAQRSMEAVSKLIEDQLTQYSRAAREALSGYKDMFRGINKQLEEILRPTIDLGAFGATQWALLPNNLRGSHKEISVRQVYDFVESGSIPLVGVPNGKVAVKLINAGSIERRRKLLNTHSVEILEDCQSLIESAAAPAFEGLRPFIEEALESALSGRELAAQALFTVLLDTLVSISFAHDQVANRAVKKRAVDAEVPEILEQMGIREAMVWLPVWNAHLTYWPNRGDSVPYHYSRHASVHHVCKRQYSQRNCVLSAMLVSSVFASRL</sequence>
<proteinExistence type="predicted"/>
<reference evidence="1 2" key="1">
    <citation type="submission" date="2017-09" db="EMBL/GenBank/DDBJ databases">
        <title>Bacterial strain isolated from the female urinary microbiota.</title>
        <authorList>
            <person name="Thomas-White K."/>
            <person name="Kumar N."/>
            <person name="Forster S."/>
            <person name="Putonti C."/>
            <person name="Lawley T."/>
            <person name="Wolfe A.J."/>
        </authorList>
    </citation>
    <scope>NUCLEOTIDE SEQUENCE [LARGE SCALE GENOMIC DNA]</scope>
    <source>
        <strain evidence="1 2">UMB0792</strain>
    </source>
</reference>
<dbReference type="RefSeq" id="WP_102724023.1">
    <property type="nucleotide sequence ID" value="NZ_PNHG01000008.1"/>
</dbReference>
<accession>A0A2N6T4I7</accession>
<dbReference type="EMBL" id="PNHG01000008">
    <property type="protein sequence ID" value="PMC64231.1"/>
    <property type="molecule type" value="Genomic_DNA"/>
</dbReference>